<dbReference type="EMBL" id="JAVREQ010000023">
    <property type="protein sequence ID" value="MDT0381537.1"/>
    <property type="molecule type" value="Genomic_DNA"/>
</dbReference>
<keyword evidence="3" id="KW-1185">Reference proteome</keyword>
<organism evidence="2 3">
    <name type="scientific">Streptomyces hazeniae</name>
    <dbReference type="NCBI Taxonomy" id="3075538"/>
    <lineage>
        <taxon>Bacteria</taxon>
        <taxon>Bacillati</taxon>
        <taxon>Actinomycetota</taxon>
        <taxon>Actinomycetes</taxon>
        <taxon>Kitasatosporales</taxon>
        <taxon>Streptomycetaceae</taxon>
        <taxon>Streptomyces</taxon>
    </lineage>
</organism>
<evidence type="ECO:0000256" key="1">
    <source>
        <dbReference type="SAM" id="MobiDB-lite"/>
    </source>
</evidence>
<feature type="region of interest" description="Disordered" evidence="1">
    <location>
        <begin position="1"/>
        <end position="57"/>
    </location>
</feature>
<gene>
    <name evidence="2" type="ORF">RM572_22520</name>
</gene>
<accession>A0ABU2NX09</accession>
<sequence length="57" mass="6107">MSHDEDQQMTPDLPPPVEAPELWRPEDGDDDEETGGTTPPDPEHGPGDDTGTGEPPD</sequence>
<dbReference type="RefSeq" id="WP_311675233.1">
    <property type="nucleotide sequence ID" value="NZ_JAVREQ010000023.1"/>
</dbReference>
<protein>
    <submittedName>
        <fullName evidence="2">Uncharacterized protein</fullName>
    </submittedName>
</protein>
<reference evidence="3" key="1">
    <citation type="submission" date="2023-07" db="EMBL/GenBank/DDBJ databases">
        <title>30 novel species of actinomycetes from the DSMZ collection.</title>
        <authorList>
            <person name="Nouioui I."/>
        </authorList>
    </citation>
    <scope>NUCLEOTIDE SEQUENCE [LARGE SCALE GENOMIC DNA]</scope>
    <source>
        <strain evidence="3">DSM 42041</strain>
    </source>
</reference>
<name>A0ABU2NX09_9ACTN</name>
<comment type="caution">
    <text evidence="2">The sequence shown here is derived from an EMBL/GenBank/DDBJ whole genome shotgun (WGS) entry which is preliminary data.</text>
</comment>
<proteinExistence type="predicted"/>
<dbReference type="Proteomes" id="UP001183414">
    <property type="component" value="Unassembled WGS sequence"/>
</dbReference>
<evidence type="ECO:0000313" key="3">
    <source>
        <dbReference type="Proteomes" id="UP001183414"/>
    </source>
</evidence>
<evidence type="ECO:0000313" key="2">
    <source>
        <dbReference type="EMBL" id="MDT0381537.1"/>
    </source>
</evidence>